<dbReference type="EMBL" id="KZ824309">
    <property type="protein sequence ID" value="RAL08882.1"/>
    <property type="molecule type" value="Genomic_DNA"/>
</dbReference>
<dbReference type="PANTHER" id="PTHR20883:SF41">
    <property type="entry name" value="IRON_ALPHA-KETOGLUTARATE-DEPENDENT DIOXYGENASE ASQJ"/>
    <property type="match status" value="1"/>
</dbReference>
<dbReference type="OrthoDB" id="445007at2759"/>
<dbReference type="AlphaFoldDB" id="A0A395HLR4"/>
<dbReference type="STRING" id="1450537.A0A395HLR4"/>
<dbReference type="PANTHER" id="PTHR20883">
    <property type="entry name" value="PHYTANOYL-COA DIOXYGENASE DOMAIN CONTAINING 1"/>
    <property type="match status" value="1"/>
</dbReference>
<evidence type="ECO:0000256" key="2">
    <source>
        <dbReference type="ARBA" id="ARBA00005830"/>
    </source>
</evidence>
<comment type="subunit">
    <text evidence="3">Homodimer.</text>
</comment>
<keyword evidence="8" id="KW-1185">Reference proteome</keyword>
<comment type="similarity">
    <text evidence="2">Belongs to the PhyH family.</text>
</comment>
<sequence length="296" mass="33071">MALSMPSGLRRIHASAGAAKILEMFREDGGVIIEGFFTPEQVANINRDVDPYLAKVKVGTNREGDWIKDFHGENTRRLTNLPTLSRTFREEVLNYELIHELCEAVFRVQSGDYWMCTAQVIEIGPKSKPQELHRDTAEFPGFTKLGPAMDEIQISFFTSLTEFTAENGATRAIPGSHLWPDYEELGTEEMAVPAVMQPGDVLFFTGRLVHGGGENRTSDVWRRGISLAFQASYLTPEECYPLIIPRPIVESMTPLAQKMVAWRSQYSNSSGGLWQSDYDEVGKAIGLKSNVPLPPQ</sequence>
<organism evidence="7 8">
    <name type="scientific">Aspergillus homomorphus (strain CBS 101889)</name>
    <dbReference type="NCBI Taxonomy" id="1450537"/>
    <lineage>
        <taxon>Eukaryota</taxon>
        <taxon>Fungi</taxon>
        <taxon>Dikarya</taxon>
        <taxon>Ascomycota</taxon>
        <taxon>Pezizomycotina</taxon>
        <taxon>Eurotiomycetes</taxon>
        <taxon>Eurotiomycetidae</taxon>
        <taxon>Eurotiales</taxon>
        <taxon>Aspergillaceae</taxon>
        <taxon>Aspergillus</taxon>
        <taxon>Aspergillus subgen. Circumdati</taxon>
    </lineage>
</organism>
<accession>A0A395HLR4</accession>
<evidence type="ECO:0000256" key="4">
    <source>
        <dbReference type="ARBA" id="ARBA00022964"/>
    </source>
</evidence>
<evidence type="ECO:0000256" key="6">
    <source>
        <dbReference type="ARBA" id="ARBA00023004"/>
    </source>
</evidence>
<evidence type="ECO:0000256" key="1">
    <source>
        <dbReference type="ARBA" id="ARBA00001962"/>
    </source>
</evidence>
<dbReference type="RefSeq" id="XP_025548036.1">
    <property type="nucleotide sequence ID" value="XM_025697839.1"/>
</dbReference>
<dbReference type="Gene3D" id="2.60.120.620">
    <property type="entry name" value="q2cbj1_9rhob like domain"/>
    <property type="match status" value="1"/>
</dbReference>
<evidence type="ECO:0000313" key="7">
    <source>
        <dbReference type="EMBL" id="RAL08882.1"/>
    </source>
</evidence>
<reference evidence="7 8" key="1">
    <citation type="submission" date="2018-02" db="EMBL/GenBank/DDBJ databases">
        <title>The genomes of Aspergillus section Nigri reveals drivers in fungal speciation.</title>
        <authorList>
            <consortium name="DOE Joint Genome Institute"/>
            <person name="Vesth T.C."/>
            <person name="Nybo J."/>
            <person name="Theobald S."/>
            <person name="Brandl J."/>
            <person name="Frisvad J.C."/>
            <person name="Nielsen K.F."/>
            <person name="Lyhne E.K."/>
            <person name="Kogle M.E."/>
            <person name="Kuo A."/>
            <person name="Riley R."/>
            <person name="Clum A."/>
            <person name="Nolan M."/>
            <person name="Lipzen A."/>
            <person name="Salamov A."/>
            <person name="Henrissat B."/>
            <person name="Wiebenga A."/>
            <person name="De vries R.P."/>
            <person name="Grigoriev I.V."/>
            <person name="Mortensen U.H."/>
            <person name="Andersen M.R."/>
            <person name="Baker S.E."/>
        </authorList>
    </citation>
    <scope>NUCLEOTIDE SEQUENCE [LARGE SCALE GENOMIC DNA]</scope>
    <source>
        <strain evidence="7 8">CBS 101889</strain>
    </source>
</reference>
<dbReference type="Proteomes" id="UP000248961">
    <property type="component" value="Unassembled WGS sequence"/>
</dbReference>
<keyword evidence="5" id="KW-0560">Oxidoreductase</keyword>
<evidence type="ECO:0000313" key="8">
    <source>
        <dbReference type="Proteomes" id="UP000248961"/>
    </source>
</evidence>
<dbReference type="GeneID" id="37202128"/>
<dbReference type="VEuPathDB" id="FungiDB:BO97DRAFT_437329"/>
<name>A0A395HLR4_ASPHC</name>
<dbReference type="InterPro" id="IPR008775">
    <property type="entry name" value="Phytyl_CoA_dOase-like"/>
</dbReference>
<evidence type="ECO:0000256" key="3">
    <source>
        <dbReference type="ARBA" id="ARBA00011738"/>
    </source>
</evidence>
<evidence type="ECO:0000256" key="5">
    <source>
        <dbReference type="ARBA" id="ARBA00023002"/>
    </source>
</evidence>
<protein>
    <submittedName>
        <fullName evidence="7">PhyH-domain-containing protein</fullName>
    </submittedName>
</protein>
<proteinExistence type="inferred from homology"/>
<keyword evidence="6" id="KW-0408">Iron</keyword>
<keyword evidence="4" id="KW-0223">Dioxygenase</keyword>
<gene>
    <name evidence="7" type="ORF">BO97DRAFT_437329</name>
</gene>
<dbReference type="GO" id="GO:0051213">
    <property type="term" value="F:dioxygenase activity"/>
    <property type="evidence" value="ECO:0007669"/>
    <property type="project" value="UniProtKB-KW"/>
</dbReference>
<comment type="cofactor">
    <cofactor evidence="1">
        <name>Fe cation</name>
        <dbReference type="ChEBI" id="CHEBI:24875"/>
    </cofactor>
</comment>
<dbReference type="Pfam" id="PF05721">
    <property type="entry name" value="PhyH"/>
    <property type="match status" value="1"/>
</dbReference>
<dbReference type="SUPFAM" id="SSF51197">
    <property type="entry name" value="Clavaminate synthase-like"/>
    <property type="match status" value="1"/>
</dbReference>